<dbReference type="InterPro" id="IPR001830">
    <property type="entry name" value="Glyco_trans_20"/>
</dbReference>
<evidence type="ECO:0000313" key="3">
    <source>
        <dbReference type="Proteomes" id="UP000230914"/>
    </source>
</evidence>
<gene>
    <name evidence="2" type="ORF">CSA55_00790</name>
</gene>
<name>A0A2G6KFK0_9ACTN</name>
<dbReference type="GO" id="GO:0004805">
    <property type="term" value="F:trehalose-phosphatase activity"/>
    <property type="evidence" value="ECO:0007669"/>
    <property type="project" value="TreeGrafter"/>
</dbReference>
<dbReference type="EMBL" id="PDSL01000019">
    <property type="protein sequence ID" value="PIE34441.1"/>
    <property type="molecule type" value="Genomic_DNA"/>
</dbReference>
<dbReference type="GO" id="GO:0003825">
    <property type="term" value="F:alpha,alpha-trehalose-phosphate synthase (UDP-forming) activity"/>
    <property type="evidence" value="ECO:0007669"/>
    <property type="project" value="TreeGrafter"/>
</dbReference>
<evidence type="ECO:0000256" key="1">
    <source>
        <dbReference type="ARBA" id="ARBA00008799"/>
    </source>
</evidence>
<comment type="caution">
    <text evidence="2">The sequence shown here is derived from an EMBL/GenBank/DDBJ whole genome shotgun (WGS) entry which is preliminary data.</text>
</comment>
<comment type="similarity">
    <text evidence="1">Belongs to the glycosyltransferase 20 family.</text>
</comment>
<organism evidence="2 3">
    <name type="scientific">Ilumatobacter coccineus</name>
    <dbReference type="NCBI Taxonomy" id="467094"/>
    <lineage>
        <taxon>Bacteria</taxon>
        <taxon>Bacillati</taxon>
        <taxon>Actinomycetota</taxon>
        <taxon>Acidimicrobiia</taxon>
        <taxon>Acidimicrobiales</taxon>
        <taxon>Ilumatobacteraceae</taxon>
        <taxon>Ilumatobacter</taxon>
    </lineage>
</organism>
<dbReference type="Pfam" id="PF00982">
    <property type="entry name" value="Glyco_transf_20"/>
    <property type="match status" value="1"/>
</dbReference>
<accession>A0A2G6KFK0</accession>
<dbReference type="Gene3D" id="3.40.50.2000">
    <property type="entry name" value="Glycogen Phosphorylase B"/>
    <property type="match status" value="2"/>
</dbReference>
<dbReference type="SUPFAM" id="SSF53756">
    <property type="entry name" value="UDP-Glycosyltransferase/glycogen phosphorylase"/>
    <property type="match status" value="1"/>
</dbReference>
<sequence>MSTRPLVIAANRLPVQRSDDGWTTSPGGLVRALAPLLRQRGGTWVGWAGESDVPDRAFDADGITLEPVPISDDEHRLYYEGFANDTLWPLYHDAIRESGYHNDEWESYVTVNQRFADRLAQVAPPNALVWIHDYQLQLVPQMLRDQRDDVRIGWFNHIPFPPLELFQRLPSREEIARGLLGADVIGFQRARDAYNFRAAATDLTGARSTDDYALICDGRRIIVDDFPISIDVSEFEHLASGRATRRTTAELRNRLGDPEVVLLGVDRLDYTKGIGTRLRAFGQLLDEGRLDPSRHVLVQVATPTREGVEQYQEERREIEQIVGEINGRHSRIGLPVVHYLYRTLPLDDLIALYRVGDVMLVTPFRDGMNLVAKEYVAAHVDGDGVLVLSEFTGAADELHDALLVNPHDDQALQDAIVRAVEMHRHERRPRMKAMRAAVTAADLDNWAGVFLQALDQ</sequence>
<dbReference type="CDD" id="cd03788">
    <property type="entry name" value="GT20_TPS"/>
    <property type="match status" value="1"/>
</dbReference>
<protein>
    <submittedName>
        <fullName evidence="2">Trehalose-6-phosphate synthase</fullName>
    </submittedName>
</protein>
<proteinExistence type="inferred from homology"/>
<dbReference type="GO" id="GO:0005829">
    <property type="term" value="C:cytosol"/>
    <property type="evidence" value="ECO:0007669"/>
    <property type="project" value="TreeGrafter"/>
</dbReference>
<dbReference type="Proteomes" id="UP000230914">
    <property type="component" value="Unassembled WGS sequence"/>
</dbReference>
<evidence type="ECO:0000313" key="2">
    <source>
        <dbReference type="EMBL" id="PIE34441.1"/>
    </source>
</evidence>
<dbReference type="AlphaFoldDB" id="A0A2G6KFK0"/>
<dbReference type="GO" id="GO:0005992">
    <property type="term" value="P:trehalose biosynthetic process"/>
    <property type="evidence" value="ECO:0007669"/>
    <property type="project" value="InterPro"/>
</dbReference>
<reference evidence="2 3" key="1">
    <citation type="submission" date="2017-10" db="EMBL/GenBank/DDBJ databases">
        <title>Novel microbial diversity and functional potential in the marine mammal oral microbiome.</title>
        <authorList>
            <person name="Dudek N.K."/>
            <person name="Sun C.L."/>
            <person name="Burstein D."/>
            <person name="Kantor R.S."/>
            <person name="Aliaga Goltsman D.S."/>
            <person name="Bik E.M."/>
            <person name="Thomas B.C."/>
            <person name="Banfield J.F."/>
            <person name="Relman D.A."/>
        </authorList>
    </citation>
    <scope>NUCLEOTIDE SEQUENCE [LARGE SCALE GENOMIC DNA]</scope>
    <source>
        <strain evidence="2">DOLJORAL78_61_10</strain>
    </source>
</reference>
<dbReference type="PANTHER" id="PTHR10788">
    <property type="entry name" value="TREHALOSE-6-PHOSPHATE SYNTHASE"/>
    <property type="match status" value="1"/>
</dbReference>
<dbReference type="PANTHER" id="PTHR10788:SF106">
    <property type="entry name" value="BCDNA.GH08860"/>
    <property type="match status" value="1"/>
</dbReference>